<evidence type="ECO:0000313" key="1">
    <source>
        <dbReference type="EMBL" id="HCV82497.1"/>
    </source>
</evidence>
<gene>
    <name evidence="1" type="ORF">DGQ38_15770</name>
</gene>
<evidence type="ECO:0000313" key="2">
    <source>
        <dbReference type="Proteomes" id="UP000264330"/>
    </source>
</evidence>
<dbReference type="SUPFAM" id="SSF69304">
    <property type="entry name" value="Tricorn protease N-terminal domain"/>
    <property type="match status" value="1"/>
</dbReference>
<organism evidence="1 2">
    <name type="scientific">Zunongwangia profunda</name>
    <dbReference type="NCBI Taxonomy" id="398743"/>
    <lineage>
        <taxon>Bacteria</taxon>
        <taxon>Pseudomonadati</taxon>
        <taxon>Bacteroidota</taxon>
        <taxon>Flavobacteriia</taxon>
        <taxon>Flavobacteriales</taxon>
        <taxon>Flavobacteriaceae</taxon>
        <taxon>Zunongwangia</taxon>
    </lineage>
</organism>
<proteinExistence type="predicted"/>
<dbReference type="RefSeq" id="WP_148211691.1">
    <property type="nucleotide sequence ID" value="NZ_CAJXAW010000175.1"/>
</dbReference>
<dbReference type="AlphaFoldDB" id="A0A3D5J3B7"/>
<evidence type="ECO:0008006" key="3">
    <source>
        <dbReference type="Google" id="ProtNLM"/>
    </source>
</evidence>
<sequence length="346" mass="38485">MKFSFLKYLLYSIMAIFLSSCNENGGIADGDDGGEQEPEVRDEYNYLALRSDGLLLSIGDTSGKVTNMGQLTQENFNIILNAVTSSQTHTYIYGIRFDALEGAIFKFDKNLEQSEKFILNFPEAFGNNPGLMSLDWDESNQQLIAVVKAEFDIDGANLPCKIARIDPETFEVIAVEDLDLNEQQYKTIYSSQLINQKLYVSASKSNSIINTDLLEVDLIDKSFVTLPKDDIETGIINLGWKPGSQQLFGFTPLTNTSYIAAVRPYFYNLDDKNAEAIYIEGNISAINLVSRTFYNSKAGEFVGFAARDGFNLFFFDPGTNNFSLTPIIDEDDLSSGIGIIGMKKAQ</sequence>
<dbReference type="EMBL" id="DPMF01000362">
    <property type="protein sequence ID" value="HCV82497.1"/>
    <property type="molecule type" value="Genomic_DNA"/>
</dbReference>
<reference evidence="1 2" key="1">
    <citation type="journal article" date="2018" name="Nat. Biotechnol.">
        <title>A standardized bacterial taxonomy based on genome phylogeny substantially revises the tree of life.</title>
        <authorList>
            <person name="Parks D.H."/>
            <person name="Chuvochina M."/>
            <person name="Waite D.W."/>
            <person name="Rinke C."/>
            <person name="Skarshewski A."/>
            <person name="Chaumeil P.A."/>
            <person name="Hugenholtz P."/>
        </authorList>
    </citation>
    <scope>NUCLEOTIDE SEQUENCE [LARGE SCALE GENOMIC DNA]</scope>
    <source>
        <strain evidence="1">UBA9359</strain>
    </source>
</reference>
<protein>
    <recommendedName>
        <fullName evidence="3">Lipoprotein</fullName>
    </recommendedName>
</protein>
<comment type="caution">
    <text evidence="1">The sequence shown here is derived from an EMBL/GenBank/DDBJ whole genome shotgun (WGS) entry which is preliminary data.</text>
</comment>
<dbReference type="Proteomes" id="UP000264330">
    <property type="component" value="Unassembled WGS sequence"/>
</dbReference>
<accession>A0A3D5J3B7</accession>
<dbReference type="PROSITE" id="PS51257">
    <property type="entry name" value="PROKAR_LIPOPROTEIN"/>
    <property type="match status" value="1"/>
</dbReference>
<name>A0A3D5J3B7_9FLAO</name>